<keyword evidence="4" id="KW-1185">Reference proteome</keyword>
<dbReference type="PANTHER" id="PTHR46599">
    <property type="entry name" value="PIGGYBAC TRANSPOSABLE ELEMENT-DERIVED PROTEIN 4"/>
    <property type="match status" value="1"/>
</dbReference>
<reference evidence="3" key="1">
    <citation type="submission" date="2020-05" db="UniProtKB">
        <authorList>
            <consortium name="EnsemblMetazoa"/>
        </authorList>
    </citation>
    <scope>IDENTIFICATION</scope>
    <source>
        <strain evidence="3">TTRI</strain>
    </source>
</reference>
<dbReference type="STRING" id="7395.A0A1A9VDM4"/>
<feature type="compositionally biased region" description="Basic residues" evidence="1">
    <location>
        <begin position="265"/>
        <end position="275"/>
    </location>
</feature>
<name>A0A1A9VDM4_GLOAU</name>
<accession>A0A1A9VDM4</accession>
<dbReference type="PANTHER" id="PTHR46599:SF3">
    <property type="entry name" value="PIGGYBAC TRANSPOSABLE ELEMENT-DERIVED PROTEIN 4"/>
    <property type="match status" value="1"/>
</dbReference>
<organism evidence="3 4">
    <name type="scientific">Glossina austeni</name>
    <name type="common">Savannah tsetse fly</name>
    <dbReference type="NCBI Taxonomy" id="7395"/>
    <lineage>
        <taxon>Eukaryota</taxon>
        <taxon>Metazoa</taxon>
        <taxon>Ecdysozoa</taxon>
        <taxon>Arthropoda</taxon>
        <taxon>Hexapoda</taxon>
        <taxon>Insecta</taxon>
        <taxon>Pterygota</taxon>
        <taxon>Neoptera</taxon>
        <taxon>Endopterygota</taxon>
        <taxon>Diptera</taxon>
        <taxon>Brachycera</taxon>
        <taxon>Muscomorpha</taxon>
        <taxon>Hippoboscoidea</taxon>
        <taxon>Glossinidae</taxon>
        <taxon>Glossina</taxon>
    </lineage>
</organism>
<sequence>MFVHKCSWKLLNIINNTLNIELVPSSQLGTYVVMGLLNILVAAYTYNVEIYTGTTVNSTTKGHAHNVVMQLMNGLLFEGRTLYTDSYYTSVPLAEKLLDKSTNLCGTVKVNRRFLPVVAKLKQKRGDIVSVENPKGVKLLKWTDKRFVCMLTTCNNHTCTIIEGTSGKLKPDAIFDCNNAKKGVDISDEIASYYNCLRKIIKWYRKIIIELICATSIANAWYIHQKWGTKHFDVLEFRENIIDWLLDEMSAEPQNLKPKRETAHFRQKYPRTARK</sequence>
<dbReference type="Pfam" id="PF13843">
    <property type="entry name" value="DDE_Tnp_1_7"/>
    <property type="match status" value="1"/>
</dbReference>
<dbReference type="Proteomes" id="UP000078200">
    <property type="component" value="Unassembled WGS sequence"/>
</dbReference>
<dbReference type="VEuPathDB" id="VectorBase:GAUT033892"/>
<evidence type="ECO:0000313" key="3">
    <source>
        <dbReference type="EnsemblMetazoa" id="GAUT033892-PA"/>
    </source>
</evidence>
<evidence type="ECO:0000259" key="2">
    <source>
        <dbReference type="Pfam" id="PF13843"/>
    </source>
</evidence>
<feature type="region of interest" description="Disordered" evidence="1">
    <location>
        <begin position="256"/>
        <end position="275"/>
    </location>
</feature>
<protein>
    <submittedName>
        <fullName evidence="3">DDE_Tnp_1_7 domain-containing protein</fullName>
    </submittedName>
</protein>
<dbReference type="EnsemblMetazoa" id="GAUT033892-RA">
    <property type="protein sequence ID" value="GAUT033892-PA"/>
    <property type="gene ID" value="GAUT033892"/>
</dbReference>
<proteinExistence type="predicted"/>
<dbReference type="InterPro" id="IPR029526">
    <property type="entry name" value="PGBD"/>
</dbReference>
<feature type="domain" description="PiggyBac transposable element-derived protein" evidence="2">
    <location>
        <begin position="43"/>
        <end position="221"/>
    </location>
</feature>
<evidence type="ECO:0000256" key="1">
    <source>
        <dbReference type="SAM" id="MobiDB-lite"/>
    </source>
</evidence>
<evidence type="ECO:0000313" key="4">
    <source>
        <dbReference type="Proteomes" id="UP000078200"/>
    </source>
</evidence>
<dbReference type="AlphaFoldDB" id="A0A1A9VDM4"/>